<organism evidence="1 2">
    <name type="scientific">Salmonella senftenberg</name>
    <dbReference type="NCBI Taxonomy" id="28150"/>
    <lineage>
        <taxon>Bacteria</taxon>
        <taxon>Pseudomonadati</taxon>
        <taxon>Pseudomonadota</taxon>
        <taxon>Gammaproteobacteria</taxon>
        <taxon>Enterobacterales</taxon>
        <taxon>Enterobacteriaceae</taxon>
        <taxon>Salmonella</taxon>
    </lineage>
</organism>
<evidence type="ECO:0000313" key="2">
    <source>
        <dbReference type="Proteomes" id="UP000295223"/>
    </source>
</evidence>
<dbReference type="EMBL" id="CP038594">
    <property type="protein sequence ID" value="QBY65732.1"/>
    <property type="molecule type" value="Genomic_DNA"/>
</dbReference>
<protein>
    <submittedName>
        <fullName evidence="1">Uncharacterized protein</fullName>
    </submittedName>
</protein>
<dbReference type="Proteomes" id="UP000295223">
    <property type="component" value="Plasmid pSA20130280.1"/>
</dbReference>
<proteinExistence type="predicted"/>
<name>A0A4P7M7K0_SALSE</name>
<gene>
    <name evidence="1" type="ORF">E5F22_24020</name>
</gene>
<evidence type="ECO:0000313" key="1">
    <source>
        <dbReference type="EMBL" id="QBY65732.1"/>
    </source>
</evidence>
<reference evidence="1 2" key="1">
    <citation type="submission" date="2019-04" db="EMBL/GenBank/DDBJ databases">
        <title>Development of a multi-locus typing scheme for an Enterobacteriaceae linear plasmid that mediates inter-species transfer of flagella.</title>
        <authorList>
            <person name="Robertson J."/>
            <person name="Lin J."/>
            <person name="Wren-Hedegus A."/>
            <person name="Arya G."/>
            <person name="Carrillo C."/>
            <person name="Nash J.H.E."/>
        </authorList>
    </citation>
    <scope>NUCLEOTIDE SEQUENCE [LARGE SCALE GENOMIC DNA]</scope>
    <source>
        <strain evidence="1 2">SA20130280</strain>
        <plasmid evidence="2">psa20130280.1</plasmid>
    </source>
</reference>
<geneLocation type="plasmid" evidence="2">
    <name>psa20130280.1</name>
</geneLocation>
<dbReference type="GeneID" id="39752399"/>
<dbReference type="RefSeq" id="WP_058672244.1">
    <property type="nucleotide sequence ID" value="NZ_CP038592.1"/>
</dbReference>
<accession>A0A4P7M7K0</accession>
<keyword evidence="1" id="KW-0614">Plasmid</keyword>
<dbReference type="AlphaFoldDB" id="A0A4P7M7K0"/>
<sequence>MGRNIESKSFTSIWKEVKSYTCTVNETETFEMLLLVMKGRGFRFNKHERVIFSTRIQMRSQQINRCALHKKFSYKSVEEKMKTVFRTLKQIHDKNELERNRLLNGRDKIISRFNRIKTFNSIWKELIELEITTDEIDSYECLIFIMKVREIKIPDSALAAMELTFLNTLKKKKLYRETNSIPFELDFIKEELNNIYNLLTDNIKYDKFQTIHSL</sequence>